<evidence type="ECO:0000313" key="6">
    <source>
        <dbReference type="Proteomes" id="UP000198341"/>
    </source>
</evidence>
<keyword evidence="1" id="KW-0880">Kelch repeat</keyword>
<dbReference type="Proteomes" id="UP000198341">
    <property type="component" value="Chromosome 10"/>
</dbReference>
<organism evidence="5 6">
    <name type="scientific">Bathycoccus prasinos</name>
    <dbReference type="NCBI Taxonomy" id="41875"/>
    <lineage>
        <taxon>Eukaryota</taxon>
        <taxon>Viridiplantae</taxon>
        <taxon>Chlorophyta</taxon>
        <taxon>Mamiellophyceae</taxon>
        <taxon>Mamiellales</taxon>
        <taxon>Bathycoccaceae</taxon>
        <taxon>Bathycoccus</taxon>
    </lineage>
</organism>
<dbReference type="Gene3D" id="2.120.10.80">
    <property type="entry name" value="Kelch-type beta propeller"/>
    <property type="match status" value="2"/>
</dbReference>
<dbReference type="EMBL" id="FO082269">
    <property type="protein sequence ID" value="CCO18369.1"/>
    <property type="molecule type" value="Genomic_DNA"/>
</dbReference>
<protein>
    <recommendedName>
        <fullName evidence="7">Kelch repeat-containing protein</fullName>
    </recommendedName>
</protein>
<feature type="coiled-coil region" evidence="3">
    <location>
        <begin position="501"/>
        <end position="582"/>
    </location>
</feature>
<evidence type="ECO:0000256" key="4">
    <source>
        <dbReference type="SAM" id="MobiDB-lite"/>
    </source>
</evidence>
<dbReference type="STRING" id="41875.K8EK59"/>
<evidence type="ECO:0000256" key="1">
    <source>
        <dbReference type="ARBA" id="ARBA00022441"/>
    </source>
</evidence>
<dbReference type="RefSeq" id="XP_007510836.1">
    <property type="nucleotide sequence ID" value="XM_007510774.1"/>
</dbReference>
<dbReference type="GeneID" id="19013312"/>
<name>K8EK59_9CHLO</name>
<dbReference type="SUPFAM" id="SSF117281">
    <property type="entry name" value="Kelch motif"/>
    <property type="match status" value="2"/>
</dbReference>
<dbReference type="AlphaFoldDB" id="K8EK59"/>
<proteinExistence type="predicted"/>
<dbReference type="InterPro" id="IPR015915">
    <property type="entry name" value="Kelch-typ_b-propeller"/>
</dbReference>
<evidence type="ECO:0000256" key="3">
    <source>
        <dbReference type="SAM" id="Coils"/>
    </source>
</evidence>
<evidence type="ECO:0008006" key="7">
    <source>
        <dbReference type="Google" id="ProtNLM"/>
    </source>
</evidence>
<keyword evidence="6" id="KW-1185">Reference proteome</keyword>
<reference evidence="5 6" key="1">
    <citation type="submission" date="2011-10" db="EMBL/GenBank/DDBJ databases">
        <authorList>
            <person name="Genoscope - CEA"/>
        </authorList>
    </citation>
    <scope>NUCLEOTIDE SEQUENCE [LARGE SCALE GENOMIC DNA]</scope>
    <source>
        <strain evidence="5 6">RCC 1105</strain>
    </source>
</reference>
<accession>K8EK59</accession>
<dbReference type="PANTHER" id="PTHR46093:SF18">
    <property type="entry name" value="FIBRONECTIN TYPE-III DOMAIN-CONTAINING PROTEIN"/>
    <property type="match status" value="1"/>
</dbReference>
<evidence type="ECO:0000256" key="2">
    <source>
        <dbReference type="ARBA" id="ARBA00022737"/>
    </source>
</evidence>
<keyword evidence="2" id="KW-0677">Repeat</keyword>
<gene>
    <name evidence="5" type="ordered locus">Bathy10g02360</name>
</gene>
<feature type="region of interest" description="Disordered" evidence="4">
    <location>
        <begin position="1"/>
        <end position="24"/>
    </location>
</feature>
<dbReference type="PANTHER" id="PTHR46093">
    <property type="entry name" value="ACYL-COA-BINDING DOMAIN-CONTAINING PROTEIN 5"/>
    <property type="match status" value="1"/>
</dbReference>
<dbReference type="KEGG" id="bpg:Bathy10g02360"/>
<keyword evidence="3" id="KW-0175">Coiled coil</keyword>
<sequence length="698" mass="77425">MKWTILEPSSDEDWTTGEVPKPRSHHASIALNTNNNATGTKKVLICGGVCAKTNQLLKDCWTLDVIEKRWQRIGDLPRGAAWGHLIRYHGLIVHVGGVSSSGSEENVLSASSSFFSSFFSSSAALGSYESLTSSMREPEKVKVYALDEENGMSWIESPTTGDVPTEKVGSACVSLGDRAIVLHGGKCLGGIQKDVHFGSLRILDVPTMTWIAPVSKRDGYEEVEPGVHLKPLPRCAHVAVLMSGKRIAFLGGKNKSGPIYDGCADVYDYLNNRWLRPIEVFGENIIVDTTCYAQTDVGTYCFMERNGDVNALDVNEMVWDPSLVRCDNLHELEDDIAGRSMTLCGDVLVVVGGAKKDLSGGSRYRVGGYNDDEMMAATWTTRLAPANAAIVGKGENAVLPRKMEANPTAAAANMQKVGVWDGGIGKAASAWNDALSEQPSSFQQTQTQQQKKHDFDRFSRNSYALGSDSAERAIEGISRIGEEVQKQKNGTHDDVGTFTDSREKNAMTRRLNDLMRDLENEKQLREKIERMNDDLTLELKQYVGRKNVNVLAKELEADREKLAKMTEDMKKQRDEKDKEYEQKFEALRLSENEREDARMCKKWKQIAETSGEKYDELLVIAQTQKEGLDELCDVFPGAKRYLDRAIPSLASVRIPRVREQIMPSWFSDDARHIKRGSAADEKKSGGFFGSSSFLGGFL</sequence>
<evidence type="ECO:0000313" key="5">
    <source>
        <dbReference type="EMBL" id="CCO18369.1"/>
    </source>
</evidence>